<dbReference type="RefSeq" id="WP_247376095.1">
    <property type="nucleotide sequence ID" value="NZ_JALLGV010000001.1"/>
</dbReference>
<keyword evidence="2" id="KW-1185">Reference proteome</keyword>
<name>A0ABD6CAL7_9EURY</name>
<organism evidence="1 2">
    <name type="scientific">Halorientalis brevis</name>
    <dbReference type="NCBI Taxonomy" id="1126241"/>
    <lineage>
        <taxon>Archaea</taxon>
        <taxon>Methanobacteriati</taxon>
        <taxon>Methanobacteriota</taxon>
        <taxon>Stenosarchaea group</taxon>
        <taxon>Halobacteria</taxon>
        <taxon>Halobacteriales</taxon>
        <taxon>Haloarculaceae</taxon>
        <taxon>Halorientalis</taxon>
    </lineage>
</organism>
<proteinExistence type="predicted"/>
<evidence type="ECO:0000313" key="1">
    <source>
        <dbReference type="EMBL" id="MFD1586756.1"/>
    </source>
</evidence>
<dbReference type="EMBL" id="JBHUDJ010000003">
    <property type="protein sequence ID" value="MFD1586756.1"/>
    <property type="molecule type" value="Genomic_DNA"/>
</dbReference>
<comment type="caution">
    <text evidence="1">The sequence shown here is derived from an EMBL/GenBank/DDBJ whole genome shotgun (WGS) entry which is preliminary data.</text>
</comment>
<gene>
    <name evidence="1" type="ORF">ACFR9U_07165</name>
</gene>
<sequence>MPRTQPCPECGTGMEYQGNERRIFEPDPETMTDGQLAEQLAAKMGAHYEEGMHGVTIEYYHCPKCNEQVEVR</sequence>
<reference evidence="1 2" key="1">
    <citation type="journal article" date="2019" name="Int. J. Syst. Evol. Microbiol.">
        <title>The Global Catalogue of Microorganisms (GCM) 10K type strain sequencing project: providing services to taxonomists for standard genome sequencing and annotation.</title>
        <authorList>
            <consortium name="The Broad Institute Genomics Platform"/>
            <consortium name="The Broad Institute Genome Sequencing Center for Infectious Disease"/>
            <person name="Wu L."/>
            <person name="Ma J."/>
        </authorList>
    </citation>
    <scope>NUCLEOTIDE SEQUENCE [LARGE SCALE GENOMIC DNA]</scope>
    <source>
        <strain evidence="1 2">CGMCC 1.12125</strain>
    </source>
</reference>
<accession>A0ABD6CAL7</accession>
<evidence type="ECO:0008006" key="3">
    <source>
        <dbReference type="Google" id="ProtNLM"/>
    </source>
</evidence>
<evidence type="ECO:0000313" key="2">
    <source>
        <dbReference type="Proteomes" id="UP001597119"/>
    </source>
</evidence>
<dbReference type="Proteomes" id="UP001597119">
    <property type="component" value="Unassembled WGS sequence"/>
</dbReference>
<protein>
    <recommendedName>
        <fullName evidence="3">Small CPxCG-related zinc finger protein</fullName>
    </recommendedName>
</protein>
<dbReference type="AlphaFoldDB" id="A0ABD6CAL7"/>